<dbReference type="EMBL" id="CAQI01000046">
    <property type="protein sequence ID" value="CCQ46804.1"/>
    <property type="molecule type" value="Genomic_DNA"/>
</dbReference>
<feature type="transmembrane region" description="Helical" evidence="5">
    <location>
        <begin position="185"/>
        <end position="206"/>
    </location>
</feature>
<dbReference type="GO" id="GO:0012505">
    <property type="term" value="C:endomembrane system"/>
    <property type="evidence" value="ECO:0007669"/>
    <property type="project" value="UniProtKB-SubCell"/>
</dbReference>
<name>A0A024H4U7_9MICC</name>
<protein>
    <recommendedName>
        <fullName evidence="8">VIT family protein</fullName>
    </recommendedName>
</protein>
<evidence type="ECO:0000256" key="5">
    <source>
        <dbReference type="SAM" id="Phobius"/>
    </source>
</evidence>
<comment type="caution">
    <text evidence="6">The sequence shown here is derived from an EMBL/GenBank/DDBJ whole genome shotgun (WGS) entry which is preliminary data.</text>
</comment>
<keyword evidence="3 5" id="KW-1133">Transmembrane helix</keyword>
<evidence type="ECO:0000313" key="6">
    <source>
        <dbReference type="EMBL" id="CCQ46804.1"/>
    </source>
</evidence>
<keyword evidence="2 5" id="KW-0812">Transmembrane</keyword>
<accession>A0A024H4U7</accession>
<evidence type="ECO:0000256" key="2">
    <source>
        <dbReference type="ARBA" id="ARBA00022692"/>
    </source>
</evidence>
<dbReference type="PANTHER" id="PTHR31851">
    <property type="entry name" value="FE(2+)/MN(2+) TRANSPORTER PCL1"/>
    <property type="match status" value="1"/>
</dbReference>
<evidence type="ECO:0008006" key="8">
    <source>
        <dbReference type="Google" id="ProtNLM"/>
    </source>
</evidence>
<evidence type="ECO:0000256" key="4">
    <source>
        <dbReference type="ARBA" id="ARBA00023136"/>
    </source>
</evidence>
<gene>
    <name evidence="6" type="ORF">ARTSIC4J27_2777</name>
</gene>
<reference evidence="7" key="1">
    <citation type="journal article" date="2014" name="Genome Announc.">
        <title>Genome Sequence of Arthrobacter siccitolerans 4J27, a Xeroprotectant-Producing Desiccation-Tolerant Microorganism.</title>
        <authorList>
            <person name="Manzanera M."/>
            <person name="Santa-Cruz-Calvo L."/>
            <person name="Vilchez J.I."/>
            <person name="Garcia-Fontana C."/>
            <person name="Silva-Castro G.A."/>
            <person name="Calvo C."/>
            <person name="Gonzalez-Lopez J."/>
        </authorList>
    </citation>
    <scope>NUCLEOTIDE SEQUENCE [LARGE SCALE GENOMIC DNA]</scope>
    <source>
        <strain evidence="7">4J27</strain>
    </source>
</reference>
<dbReference type="OrthoDB" id="188924at2"/>
<evidence type="ECO:0000256" key="3">
    <source>
        <dbReference type="ARBA" id="ARBA00022989"/>
    </source>
</evidence>
<dbReference type="GO" id="GO:0030026">
    <property type="term" value="P:intracellular manganese ion homeostasis"/>
    <property type="evidence" value="ECO:0007669"/>
    <property type="project" value="InterPro"/>
</dbReference>
<organism evidence="6 7">
    <name type="scientific">Pseudarthrobacter siccitolerans</name>
    <dbReference type="NCBI Taxonomy" id="861266"/>
    <lineage>
        <taxon>Bacteria</taxon>
        <taxon>Bacillati</taxon>
        <taxon>Actinomycetota</taxon>
        <taxon>Actinomycetes</taxon>
        <taxon>Micrococcales</taxon>
        <taxon>Micrococcaceae</taxon>
        <taxon>Pseudarthrobacter</taxon>
    </lineage>
</organism>
<dbReference type="InterPro" id="IPR008217">
    <property type="entry name" value="Ccc1_fam"/>
</dbReference>
<feature type="transmembrane region" description="Helical" evidence="5">
    <location>
        <begin position="157"/>
        <end position="179"/>
    </location>
</feature>
<dbReference type="AlphaFoldDB" id="A0A024H4U7"/>
<keyword evidence="4 5" id="KW-0472">Membrane</keyword>
<feature type="transmembrane region" description="Helical" evidence="5">
    <location>
        <begin position="57"/>
        <end position="78"/>
    </location>
</feature>
<evidence type="ECO:0000256" key="1">
    <source>
        <dbReference type="ARBA" id="ARBA00004127"/>
    </source>
</evidence>
<comment type="subcellular location">
    <subcellularLocation>
        <location evidence="1">Endomembrane system</location>
        <topology evidence="1">Multi-pass membrane protein</topology>
    </subcellularLocation>
</comment>
<dbReference type="Pfam" id="PF01988">
    <property type="entry name" value="VIT1"/>
    <property type="match status" value="1"/>
</dbReference>
<dbReference type="STRING" id="861266.ARTSIC4J27_2777"/>
<sequence length="242" mass="24243">MDTAADSSFHANEPHHNDLAQRLNWLRAGVLGANDGIVSVAAIVVGVAGATAASGPILAAGAAGLVGGAVSMALGEYVSVSSQSDSQKALIDKERRELAEEPDVELAELTAIYQAKGLSEETAGKVAAELTAHDALAAHLSAELNIDEDDIVSPWHAAFASAVSFVIGAALPMLAILLPPPDVRVPVTFVAVLLALALTGALGAWIGGGSKFRAAVRVVAGGALALAATFSIGNVLGATGVV</sequence>
<dbReference type="Proteomes" id="UP000035722">
    <property type="component" value="Unassembled WGS sequence"/>
</dbReference>
<proteinExistence type="predicted"/>
<feature type="transmembrane region" description="Helical" evidence="5">
    <location>
        <begin position="218"/>
        <end position="241"/>
    </location>
</feature>
<dbReference type="RefSeq" id="WP_050055702.1">
    <property type="nucleotide sequence ID" value="NZ_CAQI01000046.1"/>
</dbReference>
<keyword evidence="7" id="KW-1185">Reference proteome</keyword>
<dbReference type="CDD" id="cd02432">
    <property type="entry name" value="Nodulin-21_like_1"/>
    <property type="match status" value="1"/>
</dbReference>
<dbReference type="GO" id="GO:0005384">
    <property type="term" value="F:manganese ion transmembrane transporter activity"/>
    <property type="evidence" value="ECO:0007669"/>
    <property type="project" value="InterPro"/>
</dbReference>
<evidence type="ECO:0000313" key="7">
    <source>
        <dbReference type="Proteomes" id="UP000035722"/>
    </source>
</evidence>
<feature type="transmembrane region" description="Helical" evidence="5">
    <location>
        <begin position="31"/>
        <end position="51"/>
    </location>
</feature>